<protein>
    <submittedName>
        <fullName evidence="1">Uncharacterized protein</fullName>
    </submittedName>
</protein>
<evidence type="ECO:0000313" key="1">
    <source>
        <dbReference type="EMBL" id="KAG1901177.1"/>
    </source>
</evidence>
<name>A0AAD4E7S9_9AGAM</name>
<dbReference type="Proteomes" id="UP001195769">
    <property type="component" value="Unassembled WGS sequence"/>
</dbReference>
<gene>
    <name evidence="1" type="ORF">F5891DRAFT_950945</name>
</gene>
<dbReference type="EMBL" id="JABBWK010000023">
    <property type="protein sequence ID" value="KAG1901177.1"/>
    <property type="molecule type" value="Genomic_DNA"/>
</dbReference>
<dbReference type="RefSeq" id="XP_041226752.1">
    <property type="nucleotide sequence ID" value="XM_041374999.1"/>
</dbReference>
<feature type="non-terminal residue" evidence="1">
    <location>
        <position position="176"/>
    </location>
</feature>
<keyword evidence="2" id="KW-1185">Reference proteome</keyword>
<dbReference type="GeneID" id="64669297"/>
<evidence type="ECO:0000313" key="2">
    <source>
        <dbReference type="Proteomes" id="UP001195769"/>
    </source>
</evidence>
<reference evidence="1" key="1">
    <citation type="journal article" date="2020" name="New Phytol.">
        <title>Comparative genomics reveals dynamic genome evolution in host specialist ectomycorrhizal fungi.</title>
        <authorList>
            <person name="Lofgren L.A."/>
            <person name="Nguyen N.H."/>
            <person name="Vilgalys R."/>
            <person name="Ruytinx J."/>
            <person name="Liao H.L."/>
            <person name="Branco S."/>
            <person name="Kuo A."/>
            <person name="LaButti K."/>
            <person name="Lipzen A."/>
            <person name="Andreopoulos W."/>
            <person name="Pangilinan J."/>
            <person name="Riley R."/>
            <person name="Hundley H."/>
            <person name="Na H."/>
            <person name="Barry K."/>
            <person name="Grigoriev I.V."/>
            <person name="Stajich J.E."/>
            <person name="Kennedy P.G."/>
        </authorList>
    </citation>
    <scope>NUCLEOTIDE SEQUENCE</scope>
    <source>
        <strain evidence="1">FC203</strain>
    </source>
</reference>
<accession>A0AAD4E7S9</accession>
<organism evidence="1 2">
    <name type="scientific">Suillus fuscotomentosus</name>
    <dbReference type="NCBI Taxonomy" id="1912939"/>
    <lineage>
        <taxon>Eukaryota</taxon>
        <taxon>Fungi</taxon>
        <taxon>Dikarya</taxon>
        <taxon>Basidiomycota</taxon>
        <taxon>Agaricomycotina</taxon>
        <taxon>Agaricomycetes</taxon>
        <taxon>Agaricomycetidae</taxon>
        <taxon>Boletales</taxon>
        <taxon>Suillineae</taxon>
        <taxon>Suillaceae</taxon>
        <taxon>Suillus</taxon>
    </lineage>
</organism>
<proteinExistence type="predicted"/>
<dbReference type="AlphaFoldDB" id="A0AAD4E7S9"/>
<sequence>RMLKLGDGTMLQLDDSDIPDPPAISFSNDISSLNSMWDDHTEHWQGASFIVIQGHPIAIEHWPVLYRYGRDQQWKGTKNKWTDWRDIIQCYRQGSPEEFWAKFSIDGEHMTFTTIIQKLRDVRKETHSHIMQQAYEEFGATFNAHFTYRRGGKEYVMTKPSAIAKRYTELTGKGPV</sequence>
<comment type="caution">
    <text evidence="1">The sequence shown here is derived from an EMBL/GenBank/DDBJ whole genome shotgun (WGS) entry which is preliminary data.</text>
</comment>